<protein>
    <recommendedName>
        <fullName evidence="8 9">RNA polymerase sigma-70 domain-containing protein</fullName>
    </recommendedName>
</protein>
<evidence type="ECO:0000259" key="9">
    <source>
        <dbReference type="PROSITE" id="PS00716"/>
    </source>
</evidence>
<dbReference type="InterPro" id="IPR014284">
    <property type="entry name" value="RNA_pol_sigma-70_dom"/>
</dbReference>
<keyword evidence="3" id="KW-0805">Transcription regulation</keyword>
<dbReference type="NCBIfam" id="NF005143">
    <property type="entry name" value="PRK06596.1"/>
    <property type="match status" value="1"/>
</dbReference>
<name>A0A381VZ16_9ZZZZ</name>
<reference evidence="10" key="1">
    <citation type="submission" date="2018-05" db="EMBL/GenBank/DDBJ databases">
        <authorList>
            <person name="Lanie J.A."/>
            <person name="Ng W.-L."/>
            <person name="Kazmierczak K.M."/>
            <person name="Andrzejewski T.M."/>
            <person name="Davidsen T.M."/>
            <person name="Wayne K.J."/>
            <person name="Tettelin H."/>
            <person name="Glass J.I."/>
            <person name="Rusch D."/>
            <person name="Podicherti R."/>
            <person name="Tsui H.-C.T."/>
            <person name="Winkler M.E."/>
        </authorList>
    </citation>
    <scope>NUCLEOTIDE SEQUENCE</scope>
</reference>
<dbReference type="NCBIfam" id="TIGR02937">
    <property type="entry name" value="sigma70-ECF"/>
    <property type="match status" value="1"/>
</dbReference>
<dbReference type="InterPro" id="IPR009042">
    <property type="entry name" value="RNA_pol_sigma70_r1_2"/>
</dbReference>
<dbReference type="InterPro" id="IPR013325">
    <property type="entry name" value="RNA_pol_sigma_r2"/>
</dbReference>
<dbReference type="Gene3D" id="1.10.10.10">
    <property type="entry name" value="Winged helix-like DNA-binding domain superfamily/Winged helix DNA-binding domain"/>
    <property type="match status" value="1"/>
</dbReference>
<accession>A0A381VZ16</accession>
<dbReference type="InterPro" id="IPR000943">
    <property type="entry name" value="RNA_pol_sigma70"/>
</dbReference>
<evidence type="ECO:0000256" key="5">
    <source>
        <dbReference type="ARBA" id="ARBA00023082"/>
    </source>
</evidence>
<evidence type="ECO:0000313" key="10">
    <source>
        <dbReference type="EMBL" id="SVA45526.1"/>
    </source>
</evidence>
<dbReference type="CDD" id="cd06171">
    <property type="entry name" value="Sigma70_r4"/>
    <property type="match status" value="1"/>
</dbReference>
<keyword evidence="4" id="KW-0346">Stress response</keyword>
<dbReference type="InterPro" id="IPR036388">
    <property type="entry name" value="WH-like_DNA-bd_sf"/>
</dbReference>
<dbReference type="Pfam" id="PF04542">
    <property type="entry name" value="Sigma70_r2"/>
    <property type="match status" value="1"/>
</dbReference>
<dbReference type="AlphaFoldDB" id="A0A381VZ16"/>
<organism evidence="10">
    <name type="scientific">marine metagenome</name>
    <dbReference type="NCBI Taxonomy" id="408172"/>
    <lineage>
        <taxon>unclassified sequences</taxon>
        <taxon>metagenomes</taxon>
        <taxon>ecological metagenomes</taxon>
    </lineage>
</organism>
<feature type="domain" description="RNA polymerase sigma-70" evidence="9">
    <location>
        <begin position="254"/>
        <end position="280"/>
    </location>
</feature>
<dbReference type="PANTHER" id="PTHR30376:SF3">
    <property type="entry name" value="RNA POLYMERASE SIGMA FACTOR RPOH"/>
    <property type="match status" value="1"/>
</dbReference>
<keyword evidence="2" id="KW-0963">Cytoplasm</keyword>
<evidence type="ECO:0000256" key="3">
    <source>
        <dbReference type="ARBA" id="ARBA00023015"/>
    </source>
</evidence>
<dbReference type="InterPro" id="IPR050813">
    <property type="entry name" value="Sigma-70_Factor"/>
</dbReference>
<sequence>MSQTLPIALELGPAQGLTRYLQAINAAPILSEKEEKELARRYSETQDLEAARTLVFSHLRYVASIARGFTGYGLPLADLIQEGNVGLMKAVKRFDHERDVRLVSFAVHWIKAEIYEYVVRNWRMVKVATTKAQRKLFFNLRKNRRRLGWMRQDEVDVMADELGVNTDTVREMEMRMTGVDVSFDADVDDDDEIRLPAPAETLADYSSDPGVLVARADEARLKRTQLARALSVLDQRSRDIIQARWLSDSGEKLTLAELAGKYNVSAERIRQIEKRALEQMQLAVAD</sequence>
<dbReference type="PRINTS" id="PR00046">
    <property type="entry name" value="SIGMA70FCT"/>
</dbReference>
<comment type="similarity">
    <text evidence="1">Belongs to the sigma-70 factor family.</text>
</comment>
<dbReference type="PANTHER" id="PTHR30376">
    <property type="entry name" value="SIGMA FACTOR RPOH HEAT SHOCK RELATED"/>
    <property type="match status" value="1"/>
</dbReference>
<evidence type="ECO:0000256" key="1">
    <source>
        <dbReference type="ARBA" id="ARBA00007788"/>
    </source>
</evidence>
<proteinExistence type="inferred from homology"/>
<feature type="domain" description="RNA polymerase sigma-70" evidence="8">
    <location>
        <begin position="78"/>
        <end position="91"/>
    </location>
</feature>
<dbReference type="GO" id="GO:0006352">
    <property type="term" value="P:DNA-templated transcription initiation"/>
    <property type="evidence" value="ECO:0007669"/>
    <property type="project" value="InterPro"/>
</dbReference>
<dbReference type="PROSITE" id="PS00716">
    <property type="entry name" value="SIGMA70_2"/>
    <property type="match status" value="1"/>
</dbReference>
<gene>
    <name evidence="10" type="ORF">METZ01_LOCUS98380</name>
</gene>
<keyword evidence="6" id="KW-0238">DNA-binding</keyword>
<evidence type="ECO:0000256" key="6">
    <source>
        <dbReference type="ARBA" id="ARBA00023125"/>
    </source>
</evidence>
<dbReference type="EMBL" id="UINC01010214">
    <property type="protein sequence ID" value="SVA45526.1"/>
    <property type="molecule type" value="Genomic_DNA"/>
</dbReference>
<dbReference type="InterPro" id="IPR007627">
    <property type="entry name" value="RNA_pol_sigma70_r2"/>
</dbReference>
<dbReference type="Pfam" id="PF04545">
    <property type="entry name" value="Sigma70_r4"/>
    <property type="match status" value="1"/>
</dbReference>
<dbReference type="InterPro" id="IPR007630">
    <property type="entry name" value="RNA_pol_sigma70_r4"/>
</dbReference>
<dbReference type="NCBIfam" id="TIGR02392">
    <property type="entry name" value="rpoH_proteo"/>
    <property type="match status" value="1"/>
</dbReference>
<dbReference type="GO" id="GO:0003677">
    <property type="term" value="F:DNA binding"/>
    <property type="evidence" value="ECO:0007669"/>
    <property type="project" value="UniProtKB-KW"/>
</dbReference>
<keyword evidence="7" id="KW-0804">Transcription</keyword>
<evidence type="ECO:0000256" key="4">
    <source>
        <dbReference type="ARBA" id="ARBA00023016"/>
    </source>
</evidence>
<dbReference type="SUPFAM" id="SSF88946">
    <property type="entry name" value="Sigma2 domain of RNA polymerase sigma factors"/>
    <property type="match status" value="1"/>
</dbReference>
<dbReference type="Pfam" id="PF00140">
    <property type="entry name" value="Sigma70_r1_2"/>
    <property type="match status" value="1"/>
</dbReference>
<evidence type="ECO:0000256" key="7">
    <source>
        <dbReference type="ARBA" id="ARBA00023163"/>
    </source>
</evidence>
<dbReference type="Gene3D" id="1.10.601.10">
    <property type="entry name" value="RNA Polymerase Primary Sigma Factor"/>
    <property type="match status" value="1"/>
</dbReference>
<keyword evidence="5" id="KW-0731">Sigma factor</keyword>
<dbReference type="SUPFAM" id="SSF88659">
    <property type="entry name" value="Sigma3 and sigma4 domains of RNA polymerase sigma factors"/>
    <property type="match status" value="1"/>
</dbReference>
<dbReference type="PROSITE" id="PS00715">
    <property type="entry name" value="SIGMA70_1"/>
    <property type="match status" value="1"/>
</dbReference>
<dbReference type="GO" id="GO:0016987">
    <property type="term" value="F:sigma factor activity"/>
    <property type="evidence" value="ECO:0007669"/>
    <property type="project" value="UniProtKB-KW"/>
</dbReference>
<dbReference type="InterPro" id="IPR012759">
    <property type="entry name" value="RNA_pol_sigma_RpoH_proteobac"/>
</dbReference>
<evidence type="ECO:0000256" key="2">
    <source>
        <dbReference type="ARBA" id="ARBA00022490"/>
    </source>
</evidence>
<dbReference type="InterPro" id="IPR013324">
    <property type="entry name" value="RNA_pol_sigma_r3/r4-like"/>
</dbReference>
<evidence type="ECO:0000259" key="8">
    <source>
        <dbReference type="PROSITE" id="PS00715"/>
    </source>
</evidence>